<keyword evidence="2" id="KW-0812">Transmembrane</keyword>
<dbReference type="Proteomes" id="UP000314294">
    <property type="component" value="Unassembled WGS sequence"/>
</dbReference>
<evidence type="ECO:0000313" key="3">
    <source>
        <dbReference type="EMBL" id="TNN22019.1"/>
    </source>
</evidence>
<evidence type="ECO:0000256" key="2">
    <source>
        <dbReference type="SAM" id="Phobius"/>
    </source>
</evidence>
<feature type="compositionally biased region" description="Basic and acidic residues" evidence="1">
    <location>
        <begin position="31"/>
        <end position="64"/>
    </location>
</feature>
<dbReference type="EMBL" id="SRLO01024626">
    <property type="protein sequence ID" value="TNN22019.1"/>
    <property type="molecule type" value="Genomic_DNA"/>
</dbReference>
<keyword evidence="2" id="KW-1133">Transmembrane helix</keyword>
<reference evidence="3 4" key="1">
    <citation type="submission" date="2019-03" db="EMBL/GenBank/DDBJ databases">
        <title>First draft genome of Liparis tanakae, snailfish: a comprehensive survey of snailfish specific genes.</title>
        <authorList>
            <person name="Kim W."/>
            <person name="Song I."/>
            <person name="Jeong J.-H."/>
            <person name="Kim D."/>
            <person name="Kim S."/>
            <person name="Ryu S."/>
            <person name="Song J.Y."/>
            <person name="Lee S.K."/>
        </authorList>
    </citation>
    <scope>NUCLEOTIDE SEQUENCE [LARGE SCALE GENOMIC DNA]</scope>
    <source>
        <tissue evidence="3">Muscle</tissue>
    </source>
</reference>
<dbReference type="AlphaFoldDB" id="A0A4Z2DZX3"/>
<feature type="region of interest" description="Disordered" evidence="1">
    <location>
        <begin position="1"/>
        <end position="74"/>
    </location>
</feature>
<accession>A0A4Z2DZX3</accession>
<evidence type="ECO:0000256" key="1">
    <source>
        <dbReference type="SAM" id="MobiDB-lite"/>
    </source>
</evidence>
<feature type="transmembrane region" description="Helical" evidence="2">
    <location>
        <begin position="182"/>
        <end position="204"/>
    </location>
</feature>
<proteinExistence type="predicted"/>
<feature type="transmembrane region" description="Helical" evidence="2">
    <location>
        <begin position="216"/>
        <end position="238"/>
    </location>
</feature>
<evidence type="ECO:0000313" key="4">
    <source>
        <dbReference type="Proteomes" id="UP000314294"/>
    </source>
</evidence>
<name>A0A4Z2DZX3_9TELE</name>
<keyword evidence="2" id="KW-0472">Membrane</keyword>
<protein>
    <submittedName>
        <fullName evidence="3">Uncharacterized protein</fullName>
    </submittedName>
</protein>
<keyword evidence="4" id="KW-1185">Reference proteome</keyword>
<sequence>MISPPLSSFVPPPPPPPPSSSSTPPRSGGADGRRDAHGVHGGDLLRADGSDLPHPAHDGGRDPGQHGGPGPAALAVRLHHPGQEAALPARARLRTHEVREGAGPWGGGHGGEAGPWGGGGAMGGGVITCITLSESFVSVITTTLWERGGVSGQGLSWLQSASFLLSILPSFFPSILPSFPPPFPLSILLSAFFLFFLPFLLPYFHSSSFISSFFPFLPFLLTSFHSSSFLLSFLTSFLRSLIPSLPPSFFPAFLLP</sequence>
<gene>
    <name evidence="3" type="ORF">EYF80_067868</name>
</gene>
<feature type="compositionally biased region" description="Pro residues" evidence="1">
    <location>
        <begin position="10"/>
        <end position="19"/>
    </location>
</feature>
<organism evidence="3 4">
    <name type="scientific">Liparis tanakae</name>
    <name type="common">Tanaka's snailfish</name>
    <dbReference type="NCBI Taxonomy" id="230148"/>
    <lineage>
        <taxon>Eukaryota</taxon>
        <taxon>Metazoa</taxon>
        <taxon>Chordata</taxon>
        <taxon>Craniata</taxon>
        <taxon>Vertebrata</taxon>
        <taxon>Euteleostomi</taxon>
        <taxon>Actinopterygii</taxon>
        <taxon>Neopterygii</taxon>
        <taxon>Teleostei</taxon>
        <taxon>Neoteleostei</taxon>
        <taxon>Acanthomorphata</taxon>
        <taxon>Eupercaria</taxon>
        <taxon>Perciformes</taxon>
        <taxon>Cottioidei</taxon>
        <taxon>Cottales</taxon>
        <taxon>Liparidae</taxon>
        <taxon>Liparis</taxon>
    </lineage>
</organism>
<comment type="caution">
    <text evidence="3">The sequence shown here is derived from an EMBL/GenBank/DDBJ whole genome shotgun (WGS) entry which is preliminary data.</text>
</comment>